<comment type="caution">
    <text evidence="3">The sequence shown here is derived from an EMBL/GenBank/DDBJ whole genome shotgun (WGS) entry which is preliminary data.</text>
</comment>
<dbReference type="EMBL" id="MU404350">
    <property type="protein sequence ID" value="KAI1617766.1"/>
    <property type="molecule type" value="Genomic_DNA"/>
</dbReference>
<gene>
    <name evidence="3" type="ORF">EDD36DRAFT_459441</name>
</gene>
<feature type="compositionally biased region" description="Polar residues" evidence="1">
    <location>
        <begin position="1"/>
        <end position="14"/>
    </location>
</feature>
<keyword evidence="2" id="KW-1133">Transmembrane helix</keyword>
<keyword evidence="4" id="KW-1185">Reference proteome</keyword>
<evidence type="ECO:0000256" key="2">
    <source>
        <dbReference type="SAM" id="Phobius"/>
    </source>
</evidence>
<accession>A0AAN6IHH6</accession>
<organism evidence="3 4">
    <name type="scientific">Exophiala viscosa</name>
    <dbReference type="NCBI Taxonomy" id="2486360"/>
    <lineage>
        <taxon>Eukaryota</taxon>
        <taxon>Fungi</taxon>
        <taxon>Dikarya</taxon>
        <taxon>Ascomycota</taxon>
        <taxon>Pezizomycotina</taxon>
        <taxon>Eurotiomycetes</taxon>
        <taxon>Chaetothyriomycetidae</taxon>
        <taxon>Chaetothyriales</taxon>
        <taxon>Herpotrichiellaceae</taxon>
        <taxon>Exophiala</taxon>
    </lineage>
</organism>
<feature type="region of interest" description="Disordered" evidence="1">
    <location>
        <begin position="1"/>
        <end position="29"/>
    </location>
</feature>
<keyword evidence="2" id="KW-0472">Membrane</keyword>
<evidence type="ECO:0000256" key="1">
    <source>
        <dbReference type="SAM" id="MobiDB-lite"/>
    </source>
</evidence>
<keyword evidence="2" id="KW-0812">Transmembrane</keyword>
<feature type="transmembrane region" description="Helical" evidence="2">
    <location>
        <begin position="103"/>
        <end position="123"/>
    </location>
</feature>
<feature type="transmembrane region" description="Helical" evidence="2">
    <location>
        <begin position="135"/>
        <end position="155"/>
    </location>
</feature>
<evidence type="ECO:0000313" key="4">
    <source>
        <dbReference type="Proteomes" id="UP001203852"/>
    </source>
</evidence>
<evidence type="ECO:0000313" key="3">
    <source>
        <dbReference type="EMBL" id="KAI1617766.1"/>
    </source>
</evidence>
<sequence length="201" mass="21686">MSTNVDLTPLSTPPQACKKIPKNAEDDSSKSIDLELGEIKSITSLSEASTAIHVVDTLPVVDARRGSDLGFPCASARATQKELPEEKPTFKNFIKALQVGENGHTSCLIVLYAPTVLAVVWPLARVTTGGSLLEAIMYIMLGFTNIMFWLFYGILSRTGFLSSKDPSKLLLTITGLLYGGLVLGVSCGALLYWTCIDMLRA</sequence>
<name>A0AAN6IHH6_9EURO</name>
<reference evidence="3" key="1">
    <citation type="journal article" date="2022" name="bioRxiv">
        <title>Deciphering the potential niche of two novel black yeast fungi from a biological soil crust based on their genomes, phenotypes, and melanin regulation.</title>
        <authorList>
            <consortium name="DOE Joint Genome Institute"/>
            <person name="Carr E.C."/>
            <person name="Barton Q."/>
            <person name="Grambo S."/>
            <person name="Sullivan M."/>
            <person name="Renfro C.M."/>
            <person name="Kuo A."/>
            <person name="Pangilinan J."/>
            <person name="Lipzen A."/>
            <person name="Keymanesh K."/>
            <person name="Savage E."/>
            <person name="Barry K."/>
            <person name="Grigoriev I.V."/>
            <person name="Riekhof W.R."/>
            <person name="Harris S.S."/>
        </authorList>
    </citation>
    <scope>NUCLEOTIDE SEQUENCE</scope>
    <source>
        <strain evidence="3">JF 03-4F</strain>
    </source>
</reference>
<dbReference type="AlphaFoldDB" id="A0AAN6IHH6"/>
<feature type="transmembrane region" description="Helical" evidence="2">
    <location>
        <begin position="175"/>
        <end position="195"/>
    </location>
</feature>
<protein>
    <submittedName>
        <fullName evidence="3">Uncharacterized protein</fullName>
    </submittedName>
</protein>
<dbReference type="Proteomes" id="UP001203852">
    <property type="component" value="Unassembled WGS sequence"/>
</dbReference>
<proteinExistence type="predicted"/>